<dbReference type="InterPro" id="IPR033989">
    <property type="entry name" value="CD209-like_CTLD"/>
</dbReference>
<dbReference type="Pfam" id="PF00059">
    <property type="entry name" value="Lectin_C"/>
    <property type="match status" value="1"/>
</dbReference>
<dbReference type="InterPro" id="IPR050111">
    <property type="entry name" value="C-type_lectin/snaclec_domain"/>
</dbReference>
<dbReference type="EMBL" id="VZUJ01105119">
    <property type="protein sequence ID" value="NXV80478.1"/>
    <property type="molecule type" value="Genomic_DNA"/>
</dbReference>
<dbReference type="SUPFAM" id="SSF56436">
    <property type="entry name" value="C-type lectin-like"/>
    <property type="match status" value="1"/>
</dbReference>
<dbReference type="InterPro" id="IPR001304">
    <property type="entry name" value="C-type_lectin-like"/>
</dbReference>
<dbReference type="PANTHER" id="PTHR22803">
    <property type="entry name" value="MANNOSE, PHOSPHOLIPASE, LECTIN RECEPTOR RELATED"/>
    <property type="match status" value="1"/>
</dbReference>
<feature type="domain" description="C-type lectin" evidence="3">
    <location>
        <begin position="170"/>
        <end position="284"/>
    </location>
</feature>
<keyword evidence="2" id="KW-1133">Transmembrane helix</keyword>
<feature type="non-terminal residue" evidence="4">
    <location>
        <position position="287"/>
    </location>
</feature>
<evidence type="ECO:0000259" key="3">
    <source>
        <dbReference type="PROSITE" id="PS50041"/>
    </source>
</evidence>
<evidence type="ECO:0000313" key="4">
    <source>
        <dbReference type="EMBL" id="NXV80478.1"/>
    </source>
</evidence>
<organism evidence="4 5">
    <name type="scientific">Atlantisia rogersi</name>
    <name type="common">Inaccessible Island rail</name>
    <dbReference type="NCBI Taxonomy" id="2478892"/>
    <lineage>
        <taxon>Eukaryota</taxon>
        <taxon>Metazoa</taxon>
        <taxon>Chordata</taxon>
        <taxon>Craniata</taxon>
        <taxon>Vertebrata</taxon>
        <taxon>Euteleostomi</taxon>
        <taxon>Archelosauria</taxon>
        <taxon>Archosauria</taxon>
        <taxon>Dinosauria</taxon>
        <taxon>Saurischia</taxon>
        <taxon>Theropoda</taxon>
        <taxon>Coelurosauria</taxon>
        <taxon>Aves</taxon>
        <taxon>Neognathae</taxon>
        <taxon>Neoaves</taxon>
        <taxon>Gruiformes</taxon>
        <taxon>Rallidae</taxon>
        <taxon>Atlantisia</taxon>
    </lineage>
</organism>
<dbReference type="InterPro" id="IPR016187">
    <property type="entry name" value="CTDL_fold"/>
</dbReference>
<dbReference type="PROSITE" id="PS50041">
    <property type="entry name" value="C_TYPE_LECTIN_2"/>
    <property type="match status" value="1"/>
</dbReference>
<evidence type="ECO:0000313" key="5">
    <source>
        <dbReference type="Proteomes" id="UP000518911"/>
    </source>
</evidence>
<sequence>AMLSILVLSPERAVPLLYVLLAFTFLFFMILTIVNLRRVSTVWDALEQARIQSENSRTTAWHNLSDVQRSLDKQLSGELKAIHSQLLNVSREVENVWQKVTRCDAECVRELSDRLHVLEERNALEPVLQQLEAVKQEQSRTSMLLDKALEEAHNLSEILCTRCPSGWQQFFTNCYFFSTTTKPWLAAKEFCSNFNAHLVIVDSEQENKFLANRIMDNRVFWLGLSDTHKEGDWMWDNGQSLSLSFWSSGEPNNVGEHGEDCATINPHGRWNDVICSNGEAWICERSC</sequence>
<keyword evidence="2" id="KW-0812">Transmembrane</keyword>
<proteinExistence type="predicted"/>
<keyword evidence="2" id="KW-0472">Membrane</keyword>
<protein>
    <submittedName>
        <fullName evidence="4">CL17A protein</fullName>
    </submittedName>
</protein>
<evidence type="ECO:0000256" key="1">
    <source>
        <dbReference type="ARBA" id="ARBA00022734"/>
    </source>
</evidence>
<accession>A0A7L3WUH4</accession>
<keyword evidence="1" id="KW-0430">Lectin</keyword>
<evidence type="ECO:0000256" key="2">
    <source>
        <dbReference type="SAM" id="Phobius"/>
    </source>
</evidence>
<reference evidence="4 5" key="1">
    <citation type="submission" date="2019-09" db="EMBL/GenBank/DDBJ databases">
        <title>Bird 10,000 Genomes (B10K) Project - Family phase.</title>
        <authorList>
            <person name="Zhang G."/>
        </authorList>
    </citation>
    <scope>NUCLEOTIDE SEQUENCE [LARGE SCALE GENOMIC DNA]</scope>
    <source>
        <strain evidence="4">OUT-0055</strain>
        <tissue evidence="4">Blood</tissue>
    </source>
</reference>
<dbReference type="CDD" id="cd03590">
    <property type="entry name" value="CLECT_DC-SIGN_like"/>
    <property type="match status" value="1"/>
</dbReference>
<keyword evidence="5" id="KW-1185">Reference proteome</keyword>
<feature type="non-terminal residue" evidence="4">
    <location>
        <position position="1"/>
    </location>
</feature>
<name>A0A7L3WUH4_9GRUI</name>
<dbReference type="SMART" id="SM00034">
    <property type="entry name" value="CLECT"/>
    <property type="match status" value="1"/>
</dbReference>
<dbReference type="GO" id="GO:0030246">
    <property type="term" value="F:carbohydrate binding"/>
    <property type="evidence" value="ECO:0007669"/>
    <property type="project" value="UniProtKB-KW"/>
</dbReference>
<dbReference type="Gene3D" id="3.10.100.10">
    <property type="entry name" value="Mannose-Binding Protein A, subunit A"/>
    <property type="match status" value="1"/>
</dbReference>
<gene>
    <name evidence="4" type="primary">Clec17a</name>
    <name evidence="4" type="ORF">ATLROG_R10292</name>
</gene>
<dbReference type="InterPro" id="IPR016186">
    <property type="entry name" value="C-type_lectin-like/link_sf"/>
</dbReference>
<feature type="transmembrane region" description="Helical" evidence="2">
    <location>
        <begin position="16"/>
        <end position="36"/>
    </location>
</feature>
<comment type="caution">
    <text evidence="4">The sequence shown here is derived from an EMBL/GenBank/DDBJ whole genome shotgun (WGS) entry which is preliminary data.</text>
</comment>
<dbReference type="OrthoDB" id="2142683at2759"/>
<dbReference type="AlphaFoldDB" id="A0A7L3WUH4"/>
<dbReference type="Proteomes" id="UP000518911">
    <property type="component" value="Unassembled WGS sequence"/>
</dbReference>